<protein>
    <submittedName>
        <fullName evidence="3">Ovarian tumour, otubain</fullName>
    </submittedName>
</protein>
<dbReference type="InterPro" id="IPR049771">
    <property type="entry name" value="OTU2-like_OTU"/>
</dbReference>
<dbReference type="PANTHER" id="PTHR12419">
    <property type="entry name" value="OTU DOMAIN CONTAINING PROTEIN"/>
    <property type="match status" value="1"/>
</dbReference>
<dbReference type="GO" id="GO:0004843">
    <property type="term" value="F:cysteine-type deubiquitinase activity"/>
    <property type="evidence" value="ECO:0007669"/>
    <property type="project" value="TreeGrafter"/>
</dbReference>
<feature type="compositionally biased region" description="Basic residues" evidence="1">
    <location>
        <begin position="107"/>
        <end position="117"/>
    </location>
</feature>
<feature type="compositionally biased region" description="Basic residues" evidence="1">
    <location>
        <begin position="1"/>
        <end position="10"/>
    </location>
</feature>
<dbReference type="EMBL" id="FWEW01000062">
    <property type="protein sequence ID" value="SLM33541.1"/>
    <property type="molecule type" value="Genomic_DNA"/>
</dbReference>
<dbReference type="Gene3D" id="3.90.70.80">
    <property type="match status" value="1"/>
</dbReference>
<keyword evidence="4" id="KW-1185">Reference proteome</keyword>
<dbReference type="InterPro" id="IPR003323">
    <property type="entry name" value="OTU_dom"/>
</dbReference>
<feature type="compositionally biased region" description="Polar residues" evidence="1">
    <location>
        <begin position="52"/>
        <end position="63"/>
    </location>
</feature>
<reference evidence="4" key="1">
    <citation type="submission" date="2017-03" db="EMBL/GenBank/DDBJ databases">
        <authorList>
            <person name="Sharma R."/>
            <person name="Thines M."/>
        </authorList>
    </citation>
    <scope>NUCLEOTIDE SEQUENCE [LARGE SCALE GENOMIC DNA]</scope>
</reference>
<feature type="domain" description="OTU" evidence="2">
    <location>
        <begin position="156"/>
        <end position="303"/>
    </location>
</feature>
<dbReference type="PROSITE" id="PS50802">
    <property type="entry name" value="OTU"/>
    <property type="match status" value="1"/>
</dbReference>
<accession>A0A1W5CRV3</accession>
<dbReference type="CDD" id="cd22762">
    <property type="entry name" value="OTU_fungi_OTU2-like"/>
    <property type="match status" value="1"/>
</dbReference>
<dbReference type="AlphaFoldDB" id="A0A1W5CRV3"/>
<dbReference type="GO" id="GO:0016579">
    <property type="term" value="P:protein deubiquitination"/>
    <property type="evidence" value="ECO:0007669"/>
    <property type="project" value="TreeGrafter"/>
</dbReference>
<feature type="compositionally biased region" description="Basic and acidic residues" evidence="1">
    <location>
        <begin position="40"/>
        <end position="51"/>
    </location>
</feature>
<dbReference type="InterPro" id="IPR038765">
    <property type="entry name" value="Papain-like_cys_pep_sf"/>
</dbReference>
<dbReference type="Pfam" id="PF02338">
    <property type="entry name" value="OTU"/>
    <property type="match status" value="1"/>
</dbReference>
<feature type="compositionally biased region" description="Basic residues" evidence="1">
    <location>
        <begin position="20"/>
        <end position="32"/>
    </location>
</feature>
<evidence type="ECO:0000259" key="2">
    <source>
        <dbReference type="PROSITE" id="PS50802"/>
    </source>
</evidence>
<dbReference type="PANTHER" id="PTHR12419:SF10">
    <property type="entry name" value="DEUBIQUITINASE OTUD6B"/>
    <property type="match status" value="1"/>
</dbReference>
<feature type="compositionally biased region" description="Low complexity" evidence="1">
    <location>
        <begin position="91"/>
        <end position="105"/>
    </location>
</feature>
<name>A0A1W5CRV3_9LECA</name>
<dbReference type="InterPro" id="IPR050704">
    <property type="entry name" value="Peptidase_C85-like"/>
</dbReference>
<evidence type="ECO:0000313" key="4">
    <source>
        <dbReference type="Proteomes" id="UP000192927"/>
    </source>
</evidence>
<dbReference type="SUPFAM" id="SSF54001">
    <property type="entry name" value="Cysteine proteinases"/>
    <property type="match status" value="1"/>
</dbReference>
<sequence>MEELQKRHRQEQKDLQSRITQKKKSATKKTRKGVNEECEQLERQLRDRQESELSLLSGTPPNVQTEQDADEEQQEEPLQGNADHGDDLDKTSISALAASSTISQARKPNRQKARLARRAAEQEAAAAKAAEEATNLPDLREKERVVMSEAFKKHGLKEKAIRPDGHCLYSAVADQLNTVGVAWKPNVITKPTPDSTQHTAPDYNFTREAAAAYISEHPEDFLPFLEEPLDEYTTKIRDTAEWGGQLELLALSKVYGVNINVLQGDGRVEKIEPKAGGGDTSIWLAYYRHTYGLGEHYNSLQRGP</sequence>
<dbReference type="Proteomes" id="UP000192927">
    <property type="component" value="Unassembled WGS sequence"/>
</dbReference>
<proteinExistence type="predicted"/>
<organism evidence="3 4">
    <name type="scientific">Lasallia pustulata</name>
    <dbReference type="NCBI Taxonomy" id="136370"/>
    <lineage>
        <taxon>Eukaryota</taxon>
        <taxon>Fungi</taxon>
        <taxon>Dikarya</taxon>
        <taxon>Ascomycota</taxon>
        <taxon>Pezizomycotina</taxon>
        <taxon>Lecanoromycetes</taxon>
        <taxon>OSLEUM clade</taxon>
        <taxon>Umbilicariomycetidae</taxon>
        <taxon>Umbilicariales</taxon>
        <taxon>Umbilicariaceae</taxon>
        <taxon>Lasallia</taxon>
    </lineage>
</organism>
<feature type="region of interest" description="Disordered" evidence="1">
    <location>
        <begin position="1"/>
        <end position="121"/>
    </location>
</feature>
<evidence type="ECO:0000313" key="3">
    <source>
        <dbReference type="EMBL" id="SLM33541.1"/>
    </source>
</evidence>
<evidence type="ECO:0000256" key="1">
    <source>
        <dbReference type="SAM" id="MobiDB-lite"/>
    </source>
</evidence>